<dbReference type="InterPro" id="IPR050567">
    <property type="entry name" value="Mitochondrial_Carrier"/>
</dbReference>
<gene>
    <name evidence="13" type="ORF">BN1708_003243</name>
</gene>
<keyword evidence="6" id="KW-0999">Mitochondrion inner membrane</keyword>
<dbReference type="SUPFAM" id="SSF103506">
    <property type="entry name" value="Mitochondrial carrier"/>
    <property type="match status" value="1"/>
</dbReference>
<feature type="repeat" description="Solcar" evidence="10">
    <location>
        <begin position="186"/>
        <end position="280"/>
    </location>
</feature>
<keyword evidence="14" id="KW-1185">Reference proteome</keyword>
<evidence type="ECO:0000313" key="13">
    <source>
        <dbReference type="EMBL" id="CRK19955.1"/>
    </source>
</evidence>
<dbReference type="GO" id="GO:0031966">
    <property type="term" value="C:mitochondrial membrane"/>
    <property type="evidence" value="ECO:0007669"/>
    <property type="project" value="UniProtKB-SubCell"/>
</dbReference>
<dbReference type="Proteomes" id="UP000044602">
    <property type="component" value="Unassembled WGS sequence"/>
</dbReference>
<evidence type="ECO:0000256" key="11">
    <source>
        <dbReference type="RuleBase" id="RU000488"/>
    </source>
</evidence>
<keyword evidence="7" id="KW-1133">Transmembrane helix</keyword>
<evidence type="ECO:0000256" key="5">
    <source>
        <dbReference type="ARBA" id="ARBA00022737"/>
    </source>
</evidence>
<keyword evidence="3 11" id="KW-0813">Transport</keyword>
<evidence type="ECO:0000256" key="9">
    <source>
        <dbReference type="ARBA" id="ARBA00023136"/>
    </source>
</evidence>
<protein>
    <recommendedName>
        <fullName evidence="15">Mitochondrial carrier protein</fullName>
    </recommendedName>
</protein>
<reference evidence="14" key="1">
    <citation type="submission" date="2015-05" db="EMBL/GenBank/DDBJ databases">
        <authorList>
            <person name="Fogelqvist Johan"/>
        </authorList>
    </citation>
    <scope>NUCLEOTIDE SEQUENCE [LARGE SCALE GENOMIC DNA]</scope>
</reference>
<evidence type="ECO:0000256" key="3">
    <source>
        <dbReference type="ARBA" id="ARBA00022448"/>
    </source>
</evidence>
<organism evidence="13 14">
    <name type="scientific">Verticillium longisporum</name>
    <name type="common">Verticillium dahliae var. longisporum</name>
    <dbReference type="NCBI Taxonomy" id="100787"/>
    <lineage>
        <taxon>Eukaryota</taxon>
        <taxon>Fungi</taxon>
        <taxon>Dikarya</taxon>
        <taxon>Ascomycota</taxon>
        <taxon>Pezizomycotina</taxon>
        <taxon>Sordariomycetes</taxon>
        <taxon>Hypocreomycetidae</taxon>
        <taxon>Glomerellales</taxon>
        <taxon>Plectosphaerellaceae</taxon>
        <taxon>Verticillium</taxon>
    </lineage>
</organism>
<evidence type="ECO:0000313" key="14">
    <source>
        <dbReference type="Proteomes" id="UP000044602"/>
    </source>
</evidence>
<dbReference type="PANTHER" id="PTHR45624">
    <property type="entry name" value="MITOCHONDRIAL BASIC AMINO ACIDS TRANSPORTER-RELATED"/>
    <property type="match status" value="1"/>
</dbReference>
<dbReference type="InterPro" id="IPR023395">
    <property type="entry name" value="MCP_dom_sf"/>
</dbReference>
<keyword evidence="9 10" id="KW-0472">Membrane</keyword>
<keyword evidence="4 10" id="KW-0812">Transmembrane</keyword>
<dbReference type="AlphaFoldDB" id="A0A0G4LE29"/>
<keyword evidence="8" id="KW-0496">Mitochondrion</keyword>
<evidence type="ECO:0000256" key="1">
    <source>
        <dbReference type="ARBA" id="ARBA00004225"/>
    </source>
</evidence>
<evidence type="ECO:0008006" key="15">
    <source>
        <dbReference type="Google" id="ProtNLM"/>
    </source>
</evidence>
<dbReference type="Gene3D" id="1.50.40.10">
    <property type="entry name" value="Mitochondrial carrier domain"/>
    <property type="match status" value="1"/>
</dbReference>
<dbReference type="GO" id="GO:0022857">
    <property type="term" value="F:transmembrane transporter activity"/>
    <property type="evidence" value="ECO:0007669"/>
    <property type="project" value="TreeGrafter"/>
</dbReference>
<dbReference type="PANTHER" id="PTHR45624:SF26">
    <property type="entry name" value="CARRIER PROTEIN, PUTATIVE (AFU_ORTHOLOGUE AFUA_1G07710)-RELATED"/>
    <property type="match status" value="1"/>
</dbReference>
<evidence type="ECO:0000256" key="7">
    <source>
        <dbReference type="ARBA" id="ARBA00022989"/>
    </source>
</evidence>
<dbReference type="Pfam" id="PF00153">
    <property type="entry name" value="Mito_carr"/>
    <property type="match status" value="1"/>
</dbReference>
<evidence type="ECO:0000256" key="4">
    <source>
        <dbReference type="ARBA" id="ARBA00022692"/>
    </source>
</evidence>
<keyword evidence="5" id="KW-0677">Repeat</keyword>
<dbReference type="STRING" id="100787.A0A0G4LE29"/>
<evidence type="ECO:0000256" key="6">
    <source>
        <dbReference type="ARBA" id="ARBA00022792"/>
    </source>
</evidence>
<comment type="subcellular location">
    <subcellularLocation>
        <location evidence="1">Mitochondrion membrane</location>
        <topology evidence="1">Multi-pass membrane protein</topology>
    </subcellularLocation>
</comment>
<evidence type="ECO:0000256" key="8">
    <source>
        <dbReference type="ARBA" id="ARBA00023128"/>
    </source>
</evidence>
<proteinExistence type="inferred from homology"/>
<dbReference type="InterPro" id="IPR018108">
    <property type="entry name" value="MCP_transmembrane"/>
</dbReference>
<dbReference type="EMBL" id="CVQH01011113">
    <property type="protein sequence ID" value="CRK19955.1"/>
    <property type="molecule type" value="Genomic_DNA"/>
</dbReference>
<evidence type="ECO:0000256" key="2">
    <source>
        <dbReference type="ARBA" id="ARBA00006375"/>
    </source>
</evidence>
<comment type="similarity">
    <text evidence="2 11">Belongs to the mitochondrial carrier (TC 2.A.29) family.</text>
</comment>
<accession>A0A0G4LE29</accession>
<feature type="region of interest" description="Disordered" evidence="12">
    <location>
        <begin position="1"/>
        <end position="44"/>
    </location>
</feature>
<evidence type="ECO:0000256" key="10">
    <source>
        <dbReference type="PROSITE-ProRule" id="PRU00282"/>
    </source>
</evidence>
<dbReference type="PROSITE" id="PS50920">
    <property type="entry name" value="SOLCAR"/>
    <property type="match status" value="1"/>
</dbReference>
<evidence type="ECO:0000256" key="12">
    <source>
        <dbReference type="SAM" id="MobiDB-lite"/>
    </source>
</evidence>
<feature type="non-terminal residue" evidence="13">
    <location>
        <position position="468"/>
    </location>
</feature>
<sequence>MKNGPADGSSPAQGPPYDPTTGFPSTGVLPVVPPDLLPDKNPRSNAATAASAAGVRALSAQAIAFYFRAPVKAFFRTRVDYLAWARSVHLDQIQQQLQRRDPASAAARSRFQNGLRHTWDWLRGTTPGVLTTAIRRHGWGVVPNQILPPLLANVTVGAVLYTSYLQILGQLHEESARARRTVYPPPEPVHTFTAGLLAGALQSLVAAPLDAIQARYDHRDLMPPADGRAAAAPKSMWTFSAEKLREIGPGGIFAGYGLSLLKDGLGSAVFFSTFEYVKAQSYYRFVTWYYGDLNEDMANLLATRRPTRAGPRADDNDGITPLIIKPHYAIEPLFLLLAGVTASFAQQAVMHPLTHFQLEHWDHLEDIDQKTATMRADAAARGGAPARGSIFRIYYHAYQETWAQCEAAAAAQGRSVRSWLYRGFWWNTVRQVPSTSAGLIIFELVRRKYGLRSDEVRINKDGYDIQLN</sequence>
<name>A0A0G4LE29_VERLO</name>